<organism evidence="1 2">
    <name type="scientific">Cedratvirus kamchatka</name>
    <dbReference type="NCBI Taxonomy" id="2716914"/>
    <lineage>
        <taxon>Viruses</taxon>
        <taxon>Pithoviruses</taxon>
        <taxon>Orthocedratvirinae</taxon>
        <taxon>Alphacedratvirus</taxon>
        <taxon>Alphacedratvirus rossiense</taxon>
    </lineage>
</organism>
<evidence type="ECO:0000313" key="1">
    <source>
        <dbReference type="EMBL" id="QIN54496.1"/>
    </source>
</evidence>
<accession>A0A6G8MXZ2</accession>
<keyword evidence="2" id="KW-1185">Reference proteome</keyword>
<evidence type="ECO:0000313" key="2">
    <source>
        <dbReference type="Proteomes" id="UP001224087"/>
    </source>
</evidence>
<dbReference type="EMBL" id="MN873693">
    <property type="protein sequence ID" value="QIN54496.1"/>
    <property type="molecule type" value="Genomic_DNA"/>
</dbReference>
<reference evidence="1" key="1">
    <citation type="submission" date="2019-12" db="EMBL/GenBank/DDBJ databases">
        <title>The DNA Methylation Landscape of Giant Viruses.</title>
        <authorList>
            <person name="Jeudy S."/>
            <person name="Rigou S."/>
            <person name="Alempic J.-M."/>
            <person name="Claverie J.-M."/>
            <person name="Abergel C."/>
            <person name="Legendre M."/>
        </authorList>
    </citation>
    <scope>NUCLEOTIDE SEQUENCE</scope>
    <source>
        <strain evidence="1">P4</strain>
    </source>
</reference>
<gene>
    <name evidence="1" type="primary">ck371</name>
</gene>
<protein>
    <submittedName>
        <fullName evidence="1">Uncharacterized protein</fullName>
    </submittedName>
</protein>
<proteinExistence type="predicted"/>
<sequence length="176" mass="19240">MSYNLEQLGCTPFQVDQFGPQGNGSYVYCTPSGSQTSCFQFQNPVDVWTCPSIPVPGVQNGITQPGVVAENAYLQNQAYQNGQAYQQNGLAQPYLQGQAYQQNGLAQPYLQGQAYQQNGLAQPYLQGQAYQQNGLAQPYLQGQAYQQNQALQNGQVLLPGQIQGMAQNPLYGARTF</sequence>
<name>A0A6G8MXZ2_9VIRU</name>
<dbReference type="Proteomes" id="UP001224087">
    <property type="component" value="Segment"/>
</dbReference>